<keyword evidence="2" id="KW-0472">Membrane</keyword>
<evidence type="ECO:0000313" key="3">
    <source>
        <dbReference type="EMBL" id="KAK4123675.1"/>
    </source>
</evidence>
<evidence type="ECO:0000256" key="1">
    <source>
        <dbReference type="SAM" id="MobiDB-lite"/>
    </source>
</evidence>
<name>A0AAN6TZJ3_9PEZI</name>
<comment type="caution">
    <text evidence="3">The sequence shown here is derived from an EMBL/GenBank/DDBJ whole genome shotgun (WGS) entry which is preliminary data.</text>
</comment>
<feature type="region of interest" description="Disordered" evidence="1">
    <location>
        <begin position="34"/>
        <end position="63"/>
    </location>
</feature>
<proteinExistence type="predicted"/>
<organism evidence="3 4">
    <name type="scientific">Parathielavia appendiculata</name>
    <dbReference type="NCBI Taxonomy" id="2587402"/>
    <lineage>
        <taxon>Eukaryota</taxon>
        <taxon>Fungi</taxon>
        <taxon>Dikarya</taxon>
        <taxon>Ascomycota</taxon>
        <taxon>Pezizomycotina</taxon>
        <taxon>Sordariomycetes</taxon>
        <taxon>Sordariomycetidae</taxon>
        <taxon>Sordariales</taxon>
        <taxon>Chaetomiaceae</taxon>
        <taxon>Parathielavia</taxon>
    </lineage>
</organism>
<keyword evidence="2" id="KW-1133">Transmembrane helix</keyword>
<dbReference type="EMBL" id="MU853228">
    <property type="protein sequence ID" value="KAK4123675.1"/>
    <property type="molecule type" value="Genomic_DNA"/>
</dbReference>
<accession>A0AAN6TZJ3</accession>
<dbReference type="RefSeq" id="XP_062647446.1">
    <property type="nucleotide sequence ID" value="XM_062792923.1"/>
</dbReference>
<evidence type="ECO:0000256" key="2">
    <source>
        <dbReference type="SAM" id="Phobius"/>
    </source>
</evidence>
<dbReference type="GeneID" id="87829692"/>
<dbReference type="AlphaFoldDB" id="A0AAN6TZJ3"/>
<sequence>MFLYPYILIALGLLPLDMLLTARLRLSLQRRGFDYRSGQTGDGLGARSSEPDAGGNRNGEQGKMTICSVHLEDPVEVVNDQV</sequence>
<protein>
    <submittedName>
        <fullName evidence="3">Uncharacterized protein</fullName>
    </submittedName>
</protein>
<reference evidence="3" key="1">
    <citation type="journal article" date="2023" name="Mol. Phylogenet. Evol.">
        <title>Genome-scale phylogeny and comparative genomics of the fungal order Sordariales.</title>
        <authorList>
            <person name="Hensen N."/>
            <person name="Bonometti L."/>
            <person name="Westerberg I."/>
            <person name="Brannstrom I.O."/>
            <person name="Guillou S."/>
            <person name="Cros-Aarteil S."/>
            <person name="Calhoun S."/>
            <person name="Haridas S."/>
            <person name="Kuo A."/>
            <person name="Mondo S."/>
            <person name="Pangilinan J."/>
            <person name="Riley R."/>
            <person name="LaButti K."/>
            <person name="Andreopoulos B."/>
            <person name="Lipzen A."/>
            <person name="Chen C."/>
            <person name="Yan M."/>
            <person name="Daum C."/>
            <person name="Ng V."/>
            <person name="Clum A."/>
            <person name="Steindorff A."/>
            <person name="Ohm R.A."/>
            <person name="Martin F."/>
            <person name="Silar P."/>
            <person name="Natvig D.O."/>
            <person name="Lalanne C."/>
            <person name="Gautier V."/>
            <person name="Ament-Velasquez S.L."/>
            <person name="Kruys A."/>
            <person name="Hutchinson M.I."/>
            <person name="Powell A.J."/>
            <person name="Barry K."/>
            <person name="Miller A.N."/>
            <person name="Grigoriev I.V."/>
            <person name="Debuchy R."/>
            <person name="Gladieux P."/>
            <person name="Hiltunen Thoren M."/>
            <person name="Johannesson H."/>
        </authorList>
    </citation>
    <scope>NUCLEOTIDE SEQUENCE</scope>
    <source>
        <strain evidence="3">CBS 731.68</strain>
    </source>
</reference>
<feature type="transmembrane region" description="Helical" evidence="2">
    <location>
        <begin position="6"/>
        <end position="26"/>
    </location>
</feature>
<keyword evidence="4" id="KW-1185">Reference proteome</keyword>
<gene>
    <name evidence="3" type="ORF">N657DRAFT_645259</name>
</gene>
<dbReference type="Proteomes" id="UP001302602">
    <property type="component" value="Unassembled WGS sequence"/>
</dbReference>
<keyword evidence="2" id="KW-0812">Transmembrane</keyword>
<reference evidence="3" key="2">
    <citation type="submission" date="2023-05" db="EMBL/GenBank/DDBJ databases">
        <authorList>
            <consortium name="Lawrence Berkeley National Laboratory"/>
            <person name="Steindorff A."/>
            <person name="Hensen N."/>
            <person name="Bonometti L."/>
            <person name="Westerberg I."/>
            <person name="Brannstrom I.O."/>
            <person name="Guillou S."/>
            <person name="Cros-Aarteil S."/>
            <person name="Calhoun S."/>
            <person name="Haridas S."/>
            <person name="Kuo A."/>
            <person name="Mondo S."/>
            <person name="Pangilinan J."/>
            <person name="Riley R."/>
            <person name="Labutti K."/>
            <person name="Andreopoulos B."/>
            <person name="Lipzen A."/>
            <person name="Chen C."/>
            <person name="Yanf M."/>
            <person name="Daum C."/>
            <person name="Ng V."/>
            <person name="Clum A."/>
            <person name="Ohm R."/>
            <person name="Martin F."/>
            <person name="Silar P."/>
            <person name="Natvig D."/>
            <person name="Lalanne C."/>
            <person name="Gautier V."/>
            <person name="Ament-Velasquez S.L."/>
            <person name="Kruys A."/>
            <person name="Hutchinson M.I."/>
            <person name="Powell A.J."/>
            <person name="Barry K."/>
            <person name="Miller A.N."/>
            <person name="Grigoriev I.V."/>
            <person name="Debuchy R."/>
            <person name="Gladieux P."/>
            <person name="Thoren M.H."/>
            <person name="Johannesson H."/>
        </authorList>
    </citation>
    <scope>NUCLEOTIDE SEQUENCE</scope>
    <source>
        <strain evidence="3">CBS 731.68</strain>
    </source>
</reference>
<evidence type="ECO:0000313" key="4">
    <source>
        <dbReference type="Proteomes" id="UP001302602"/>
    </source>
</evidence>